<evidence type="ECO:0000256" key="2">
    <source>
        <dbReference type="ARBA" id="ARBA00023015"/>
    </source>
</evidence>
<evidence type="ECO:0000256" key="4">
    <source>
        <dbReference type="ARBA" id="ARBA00023163"/>
    </source>
</evidence>
<keyword evidence="2" id="KW-0805">Transcription regulation</keyword>
<evidence type="ECO:0000259" key="5">
    <source>
        <dbReference type="Pfam" id="PF08281"/>
    </source>
</evidence>
<dbReference type="Proteomes" id="UP001595957">
    <property type="component" value="Unassembled WGS sequence"/>
</dbReference>
<keyword evidence="7" id="KW-1185">Reference proteome</keyword>
<dbReference type="Pfam" id="PF08281">
    <property type="entry name" value="Sigma70_r4_2"/>
    <property type="match status" value="1"/>
</dbReference>
<dbReference type="RefSeq" id="WP_380804475.1">
    <property type="nucleotide sequence ID" value="NZ_JBHSFZ010000020.1"/>
</dbReference>
<reference evidence="7" key="1">
    <citation type="journal article" date="2019" name="Int. J. Syst. Evol. Microbiol.">
        <title>The Global Catalogue of Microorganisms (GCM) 10K type strain sequencing project: providing services to taxonomists for standard genome sequencing and annotation.</title>
        <authorList>
            <consortium name="The Broad Institute Genomics Platform"/>
            <consortium name="The Broad Institute Genome Sequencing Center for Infectious Disease"/>
            <person name="Wu L."/>
            <person name="Ma J."/>
        </authorList>
    </citation>
    <scope>NUCLEOTIDE SEQUENCE [LARGE SCALE GENOMIC DNA]</scope>
    <source>
        <strain evidence="7">NBRC 103632</strain>
    </source>
</reference>
<dbReference type="NCBIfam" id="TIGR02937">
    <property type="entry name" value="sigma70-ECF"/>
    <property type="match status" value="1"/>
</dbReference>
<dbReference type="Gene3D" id="1.10.10.10">
    <property type="entry name" value="Winged helix-like DNA-binding domain superfamily/Winged helix DNA-binding domain"/>
    <property type="match status" value="1"/>
</dbReference>
<dbReference type="InterPro" id="IPR013325">
    <property type="entry name" value="RNA_pol_sigma_r2"/>
</dbReference>
<comment type="similarity">
    <text evidence="1">Belongs to the sigma-70 factor family. ECF subfamily.</text>
</comment>
<organism evidence="6 7">
    <name type="scientific">Sphingobium tyrosinilyticum</name>
    <dbReference type="NCBI Taxonomy" id="2715436"/>
    <lineage>
        <taxon>Bacteria</taxon>
        <taxon>Pseudomonadati</taxon>
        <taxon>Pseudomonadota</taxon>
        <taxon>Alphaproteobacteria</taxon>
        <taxon>Sphingomonadales</taxon>
        <taxon>Sphingomonadaceae</taxon>
        <taxon>Sphingobium</taxon>
    </lineage>
</organism>
<dbReference type="InterPro" id="IPR039425">
    <property type="entry name" value="RNA_pol_sigma-70-like"/>
</dbReference>
<dbReference type="InterPro" id="IPR013324">
    <property type="entry name" value="RNA_pol_sigma_r3/r4-like"/>
</dbReference>
<keyword evidence="4" id="KW-0804">Transcription</keyword>
<proteinExistence type="inferred from homology"/>
<sequence>MVTREALNAWFRLEVLRREPVLTQFISRHWHSSDELLDIRQDVYERVLLGASRALPDLAGPYIFTVARNVMINRARRAKIIKIDLVAELEQVVPDMDWLTPARHLEAREELRRVQAGLDILPPRCREILRLRKVEGLTTREVSQQLGIGIDAVEQQVTLGMRALIDFMHGGDGRVQRPSRARTIKHGPVS</sequence>
<dbReference type="SUPFAM" id="SSF88659">
    <property type="entry name" value="Sigma3 and sigma4 domains of RNA polymerase sigma factors"/>
    <property type="match status" value="1"/>
</dbReference>
<accession>A0ABV9F3S1</accession>
<evidence type="ECO:0000256" key="3">
    <source>
        <dbReference type="ARBA" id="ARBA00023082"/>
    </source>
</evidence>
<keyword evidence="3" id="KW-0731">Sigma factor</keyword>
<evidence type="ECO:0000313" key="7">
    <source>
        <dbReference type="Proteomes" id="UP001595957"/>
    </source>
</evidence>
<dbReference type="InterPro" id="IPR013249">
    <property type="entry name" value="RNA_pol_sigma70_r4_t2"/>
</dbReference>
<dbReference type="InterPro" id="IPR014284">
    <property type="entry name" value="RNA_pol_sigma-70_dom"/>
</dbReference>
<dbReference type="InterPro" id="IPR036388">
    <property type="entry name" value="WH-like_DNA-bd_sf"/>
</dbReference>
<dbReference type="SUPFAM" id="SSF88946">
    <property type="entry name" value="Sigma2 domain of RNA polymerase sigma factors"/>
    <property type="match status" value="1"/>
</dbReference>
<feature type="domain" description="RNA polymerase sigma factor 70 region 4 type 2" evidence="5">
    <location>
        <begin position="112"/>
        <end position="164"/>
    </location>
</feature>
<evidence type="ECO:0000256" key="1">
    <source>
        <dbReference type="ARBA" id="ARBA00010641"/>
    </source>
</evidence>
<gene>
    <name evidence="6" type="ORF">ACFO3E_10360</name>
</gene>
<dbReference type="EMBL" id="JBHSFZ010000020">
    <property type="protein sequence ID" value="MFC4594584.1"/>
    <property type="molecule type" value="Genomic_DNA"/>
</dbReference>
<name>A0ABV9F3S1_9SPHN</name>
<comment type="caution">
    <text evidence="6">The sequence shown here is derived from an EMBL/GenBank/DDBJ whole genome shotgun (WGS) entry which is preliminary data.</text>
</comment>
<evidence type="ECO:0000313" key="6">
    <source>
        <dbReference type="EMBL" id="MFC4594584.1"/>
    </source>
</evidence>
<dbReference type="PANTHER" id="PTHR43133:SF63">
    <property type="entry name" value="RNA POLYMERASE SIGMA FACTOR FECI-RELATED"/>
    <property type="match status" value="1"/>
</dbReference>
<dbReference type="PANTHER" id="PTHR43133">
    <property type="entry name" value="RNA POLYMERASE ECF-TYPE SIGMA FACTO"/>
    <property type="match status" value="1"/>
</dbReference>
<protein>
    <submittedName>
        <fullName evidence="6">RNA polymerase sigma factor</fullName>
    </submittedName>
</protein>